<dbReference type="EMBL" id="MFUG01000008">
    <property type="protein sequence ID" value="OGI76164.1"/>
    <property type="molecule type" value="Genomic_DNA"/>
</dbReference>
<proteinExistence type="predicted"/>
<accession>A0A1F6W2V9</accession>
<dbReference type="Proteomes" id="UP000179275">
    <property type="component" value="Unassembled WGS sequence"/>
</dbReference>
<evidence type="ECO:0000256" key="1">
    <source>
        <dbReference type="SAM" id="Phobius"/>
    </source>
</evidence>
<feature type="transmembrane region" description="Helical" evidence="1">
    <location>
        <begin position="50"/>
        <end position="71"/>
    </location>
</feature>
<feature type="transmembrane region" description="Helical" evidence="1">
    <location>
        <begin position="24"/>
        <end position="44"/>
    </location>
</feature>
<protein>
    <submittedName>
        <fullName evidence="2">Uncharacterized protein</fullName>
    </submittedName>
</protein>
<keyword evidence="1" id="KW-1133">Transmembrane helix</keyword>
<evidence type="ECO:0000313" key="3">
    <source>
        <dbReference type="Proteomes" id="UP000179275"/>
    </source>
</evidence>
<name>A0A1F6W2V9_9BACT</name>
<gene>
    <name evidence="2" type="ORF">A3C67_02035</name>
</gene>
<dbReference type="AlphaFoldDB" id="A0A1F6W2V9"/>
<sequence>MSILIAIVSVYVLTGLTYLIRQKFAVNICLICAGVSLTWIWMLLGITLGALPSSFIFPAGILIAMSFLGIANKLEKKQYKFWRSPEILKNQSNEELKEKMKNCC</sequence>
<evidence type="ECO:0000313" key="2">
    <source>
        <dbReference type="EMBL" id="OGI76164.1"/>
    </source>
</evidence>
<keyword evidence="1" id="KW-0472">Membrane</keyword>
<organism evidence="2 3">
    <name type="scientific">Candidatus Nomurabacteria bacterium RIFCSPHIGHO2_02_FULL_42_19</name>
    <dbReference type="NCBI Taxonomy" id="1801756"/>
    <lineage>
        <taxon>Bacteria</taxon>
        <taxon>Candidatus Nomuraibacteriota</taxon>
    </lineage>
</organism>
<keyword evidence="1" id="KW-0812">Transmembrane</keyword>
<reference evidence="2 3" key="1">
    <citation type="journal article" date="2016" name="Nat. Commun.">
        <title>Thousands of microbial genomes shed light on interconnected biogeochemical processes in an aquifer system.</title>
        <authorList>
            <person name="Anantharaman K."/>
            <person name="Brown C.T."/>
            <person name="Hug L.A."/>
            <person name="Sharon I."/>
            <person name="Castelle C.J."/>
            <person name="Probst A.J."/>
            <person name="Thomas B.C."/>
            <person name="Singh A."/>
            <person name="Wilkins M.J."/>
            <person name="Karaoz U."/>
            <person name="Brodie E.L."/>
            <person name="Williams K.H."/>
            <person name="Hubbard S.S."/>
            <person name="Banfield J.F."/>
        </authorList>
    </citation>
    <scope>NUCLEOTIDE SEQUENCE [LARGE SCALE GENOMIC DNA]</scope>
</reference>
<dbReference type="STRING" id="1801756.A3C67_02035"/>
<comment type="caution">
    <text evidence="2">The sequence shown here is derived from an EMBL/GenBank/DDBJ whole genome shotgun (WGS) entry which is preliminary data.</text>
</comment>